<dbReference type="Pfam" id="PF03591">
    <property type="entry name" value="AzlC"/>
    <property type="match status" value="1"/>
</dbReference>
<dbReference type="PANTHER" id="PTHR34979">
    <property type="entry name" value="INNER MEMBRANE PROTEIN YGAZ"/>
    <property type="match status" value="1"/>
</dbReference>
<dbReference type="GO" id="GO:0005886">
    <property type="term" value="C:plasma membrane"/>
    <property type="evidence" value="ECO:0007669"/>
    <property type="project" value="UniProtKB-SubCell"/>
</dbReference>
<comment type="caution">
    <text evidence="9">The sequence shown here is derived from an EMBL/GenBank/DDBJ whole genome shotgun (WGS) entry which is preliminary data.</text>
</comment>
<dbReference type="PANTHER" id="PTHR34979:SF1">
    <property type="entry name" value="INNER MEMBRANE PROTEIN YGAZ"/>
    <property type="match status" value="1"/>
</dbReference>
<feature type="transmembrane region" description="Helical" evidence="8">
    <location>
        <begin position="133"/>
        <end position="155"/>
    </location>
</feature>
<dbReference type="AlphaFoldDB" id="A0A7X2J2T9"/>
<sequence>MSTSVLVKKQSDFLNGMQAGISIAVGYMPIALTFGILAKSTGLSIGETTLMSILVFAGAAQYISLSLLAAYTGLFEIILTTFILNLRHFLMSASLSEKAENDPVWKKAVYSFGLTDETFSVASTKEGTVNAGYMFGLVLISYGSWVVNSAAGYAVGDILPVSVQESMGIALYAMFIGLLVPSLKKHRKVVLLASLAAVLNSIFTFSAMLPAGWSIIVSTVAASVLIEAVQYWRKKGGSHHE</sequence>
<evidence type="ECO:0000256" key="5">
    <source>
        <dbReference type="ARBA" id="ARBA00022692"/>
    </source>
</evidence>
<reference evidence="9 10" key="1">
    <citation type="submission" date="2019-11" db="EMBL/GenBank/DDBJ databases">
        <title>Bacillus lacus genome.</title>
        <authorList>
            <person name="Allen C.J."/>
            <person name="Newman J.D."/>
        </authorList>
    </citation>
    <scope>NUCLEOTIDE SEQUENCE [LARGE SCALE GENOMIC DNA]</scope>
    <source>
        <strain evidence="9 10">KCTC 33946</strain>
    </source>
</reference>
<keyword evidence="5 8" id="KW-0812">Transmembrane</keyword>
<proteinExistence type="inferred from homology"/>
<feature type="transmembrane region" description="Helical" evidence="8">
    <location>
        <begin position="20"/>
        <end position="38"/>
    </location>
</feature>
<feature type="transmembrane region" description="Helical" evidence="8">
    <location>
        <begin position="167"/>
        <end position="183"/>
    </location>
</feature>
<dbReference type="GO" id="GO:1903785">
    <property type="term" value="P:L-valine transmembrane transport"/>
    <property type="evidence" value="ECO:0007669"/>
    <property type="project" value="TreeGrafter"/>
</dbReference>
<feature type="transmembrane region" description="Helical" evidence="8">
    <location>
        <begin position="190"/>
        <end position="209"/>
    </location>
</feature>
<dbReference type="InterPro" id="IPR011606">
    <property type="entry name" value="Brnchd-chn_aa_trnsp_permease"/>
</dbReference>
<gene>
    <name evidence="9" type="ORF">GJU40_15470</name>
</gene>
<keyword evidence="6 8" id="KW-1133">Transmembrane helix</keyword>
<keyword evidence="3" id="KW-0813">Transport</keyword>
<evidence type="ECO:0000256" key="8">
    <source>
        <dbReference type="SAM" id="Phobius"/>
    </source>
</evidence>
<name>A0A7X2J2T9_9BACI</name>
<evidence type="ECO:0000256" key="3">
    <source>
        <dbReference type="ARBA" id="ARBA00022448"/>
    </source>
</evidence>
<feature type="transmembrane region" description="Helical" evidence="8">
    <location>
        <begin position="215"/>
        <end position="232"/>
    </location>
</feature>
<evidence type="ECO:0000256" key="2">
    <source>
        <dbReference type="ARBA" id="ARBA00010735"/>
    </source>
</evidence>
<evidence type="ECO:0000256" key="1">
    <source>
        <dbReference type="ARBA" id="ARBA00004651"/>
    </source>
</evidence>
<dbReference type="Proteomes" id="UP000448867">
    <property type="component" value="Unassembled WGS sequence"/>
</dbReference>
<evidence type="ECO:0000313" key="10">
    <source>
        <dbReference type="Proteomes" id="UP000448867"/>
    </source>
</evidence>
<keyword evidence="10" id="KW-1185">Reference proteome</keyword>
<comment type="subcellular location">
    <subcellularLocation>
        <location evidence="1">Cell membrane</location>
        <topology evidence="1">Multi-pass membrane protein</topology>
    </subcellularLocation>
</comment>
<dbReference type="EMBL" id="WKKI01000037">
    <property type="protein sequence ID" value="MRX73543.1"/>
    <property type="molecule type" value="Genomic_DNA"/>
</dbReference>
<evidence type="ECO:0000256" key="4">
    <source>
        <dbReference type="ARBA" id="ARBA00022475"/>
    </source>
</evidence>
<comment type="similarity">
    <text evidence="2">Belongs to the AzlC family.</text>
</comment>
<protein>
    <submittedName>
        <fullName evidence="9">Branched-chain amino acid ABC transporter permease</fullName>
    </submittedName>
</protein>
<evidence type="ECO:0000256" key="6">
    <source>
        <dbReference type="ARBA" id="ARBA00022989"/>
    </source>
</evidence>
<organism evidence="9 10">
    <name type="scientific">Metabacillus lacus</name>
    <dbReference type="NCBI Taxonomy" id="1983721"/>
    <lineage>
        <taxon>Bacteria</taxon>
        <taxon>Bacillati</taxon>
        <taxon>Bacillota</taxon>
        <taxon>Bacilli</taxon>
        <taxon>Bacillales</taxon>
        <taxon>Bacillaceae</taxon>
        <taxon>Metabacillus</taxon>
    </lineage>
</organism>
<dbReference type="RefSeq" id="WP_154309003.1">
    <property type="nucleotide sequence ID" value="NZ_WKKI01000037.1"/>
</dbReference>
<dbReference type="OrthoDB" id="3177005at2"/>
<accession>A0A7X2J2T9</accession>
<keyword evidence="4" id="KW-1003">Cell membrane</keyword>
<evidence type="ECO:0000313" key="9">
    <source>
        <dbReference type="EMBL" id="MRX73543.1"/>
    </source>
</evidence>
<keyword evidence="7 8" id="KW-0472">Membrane</keyword>
<evidence type="ECO:0000256" key="7">
    <source>
        <dbReference type="ARBA" id="ARBA00023136"/>
    </source>
</evidence>